<sequence length="357" mass="37716">MAHLHHGIVPPEYTAYLRHKRTFLLICALLSLLLLLAALCLGPARIPVADVFRTLLGTSDSLRNHAIVWNMRLPHALAAILAGAGLAAAGAAMQSILRNPLGSPFTLGISQAGAFGAALVVMALGASGASGPALTMLKTSQSLAITVSAFFFCLTASLVIVALARLRGATPEVMVLAGVALGALFSAGTMFLQYFADDVQLAAIVFWAFGDVGRAGWNEVAIMAAVVGTGILYFIWHRWQYNAIDAGDETARGLGVNVERLRIVGMLVCSAITAVIVAFLGIIGFVGLISPHIVRRFIGDDHRFLMPASCLVGAALLLAADIVARLVMAPHMIPVSVLTAFIGAPAFIYLLIRRQRR</sequence>
<dbReference type="KEGG" id="din:Selin_2188"/>
<feature type="transmembrane region" description="Helical" evidence="8">
    <location>
        <begin position="144"/>
        <end position="166"/>
    </location>
</feature>
<evidence type="ECO:0000256" key="6">
    <source>
        <dbReference type="ARBA" id="ARBA00022989"/>
    </source>
</evidence>
<evidence type="ECO:0000256" key="3">
    <source>
        <dbReference type="ARBA" id="ARBA00022448"/>
    </source>
</evidence>
<dbReference type="SUPFAM" id="SSF81345">
    <property type="entry name" value="ABC transporter involved in vitamin B12 uptake, BtuC"/>
    <property type="match status" value="1"/>
</dbReference>
<evidence type="ECO:0000313" key="10">
    <source>
        <dbReference type="Proteomes" id="UP000002572"/>
    </source>
</evidence>
<dbReference type="OrthoDB" id="9782305at2"/>
<protein>
    <submittedName>
        <fullName evidence="9">Transport system permease protein</fullName>
    </submittedName>
</protein>
<evidence type="ECO:0000313" key="9">
    <source>
        <dbReference type="EMBL" id="ADU66908.1"/>
    </source>
</evidence>
<keyword evidence="5 8" id="KW-0812">Transmembrane</keyword>
<keyword evidence="4" id="KW-1003">Cell membrane</keyword>
<dbReference type="GO" id="GO:0022857">
    <property type="term" value="F:transmembrane transporter activity"/>
    <property type="evidence" value="ECO:0007669"/>
    <property type="project" value="InterPro"/>
</dbReference>
<dbReference type="HOGENOM" id="CLU_013016_0_0_0"/>
<dbReference type="Proteomes" id="UP000002572">
    <property type="component" value="Chromosome"/>
</dbReference>
<evidence type="ECO:0000256" key="7">
    <source>
        <dbReference type="ARBA" id="ARBA00023136"/>
    </source>
</evidence>
<feature type="transmembrane region" description="Helical" evidence="8">
    <location>
        <begin position="331"/>
        <end position="352"/>
    </location>
</feature>
<feature type="transmembrane region" description="Helical" evidence="8">
    <location>
        <begin position="263"/>
        <end position="289"/>
    </location>
</feature>
<dbReference type="PANTHER" id="PTHR30472:SF25">
    <property type="entry name" value="ABC TRANSPORTER PERMEASE PROTEIN MJ0876-RELATED"/>
    <property type="match status" value="1"/>
</dbReference>
<dbReference type="GO" id="GO:0033214">
    <property type="term" value="P:siderophore-iron import into cell"/>
    <property type="evidence" value="ECO:0007669"/>
    <property type="project" value="TreeGrafter"/>
</dbReference>
<evidence type="ECO:0000256" key="4">
    <source>
        <dbReference type="ARBA" id="ARBA00022475"/>
    </source>
</evidence>
<dbReference type="CDD" id="cd06550">
    <property type="entry name" value="TM_ABC_iron-siderophores_like"/>
    <property type="match status" value="1"/>
</dbReference>
<feature type="transmembrane region" description="Helical" evidence="8">
    <location>
        <begin position="173"/>
        <end position="196"/>
    </location>
</feature>
<organism evidence="9 10">
    <name type="scientific">Desulfurispirillum indicum (strain ATCC BAA-1389 / DSM 22839 / S5)</name>
    <dbReference type="NCBI Taxonomy" id="653733"/>
    <lineage>
        <taxon>Bacteria</taxon>
        <taxon>Pseudomonadati</taxon>
        <taxon>Chrysiogenota</taxon>
        <taxon>Chrysiogenia</taxon>
        <taxon>Chrysiogenales</taxon>
        <taxon>Chrysiogenaceae</taxon>
        <taxon>Desulfurispirillum</taxon>
    </lineage>
</organism>
<dbReference type="eggNOG" id="COG0609">
    <property type="taxonomic scope" value="Bacteria"/>
</dbReference>
<proteinExistence type="inferred from homology"/>
<dbReference type="Gene3D" id="1.10.3470.10">
    <property type="entry name" value="ABC transporter involved in vitamin B12 uptake, BtuC"/>
    <property type="match status" value="1"/>
</dbReference>
<feature type="transmembrane region" description="Helical" evidence="8">
    <location>
        <begin position="105"/>
        <end position="124"/>
    </location>
</feature>
<feature type="transmembrane region" description="Helical" evidence="8">
    <location>
        <begin position="73"/>
        <end position="93"/>
    </location>
</feature>
<reference evidence="9 10" key="1">
    <citation type="submission" date="2010-12" db="EMBL/GenBank/DDBJ databases">
        <title>Complete sequence of Desulfurispirillum indicum S5.</title>
        <authorList>
            <consortium name="US DOE Joint Genome Institute"/>
            <person name="Lucas S."/>
            <person name="Copeland A."/>
            <person name="Lapidus A."/>
            <person name="Cheng J.-F."/>
            <person name="Goodwin L."/>
            <person name="Pitluck S."/>
            <person name="Chertkov O."/>
            <person name="Held B."/>
            <person name="Detter J.C."/>
            <person name="Han C."/>
            <person name="Tapia R."/>
            <person name="Land M."/>
            <person name="Hauser L."/>
            <person name="Kyrpides N."/>
            <person name="Ivanova N."/>
            <person name="Mikhailova N."/>
            <person name="Haggblom M."/>
            <person name="Rauschenbach I."/>
            <person name="Bini E."/>
            <person name="Woyke T."/>
        </authorList>
    </citation>
    <scope>NUCLEOTIDE SEQUENCE [LARGE SCALE GENOMIC DNA]</scope>
    <source>
        <strain evidence="10">ATCC BAA-1389 / DSM 22839 / S5</strain>
    </source>
</reference>
<feature type="transmembrane region" description="Helical" evidence="8">
    <location>
        <begin position="216"/>
        <end position="236"/>
    </location>
</feature>
<keyword evidence="6 8" id="KW-1133">Transmembrane helix</keyword>
<gene>
    <name evidence="9" type="ordered locus">Selin_2188</name>
</gene>
<evidence type="ECO:0000256" key="1">
    <source>
        <dbReference type="ARBA" id="ARBA00004651"/>
    </source>
</evidence>
<evidence type="ECO:0000256" key="8">
    <source>
        <dbReference type="SAM" id="Phobius"/>
    </source>
</evidence>
<keyword evidence="7 8" id="KW-0472">Membrane</keyword>
<comment type="subcellular location">
    <subcellularLocation>
        <location evidence="1">Cell membrane</location>
        <topology evidence="1">Multi-pass membrane protein</topology>
    </subcellularLocation>
</comment>
<comment type="similarity">
    <text evidence="2">Belongs to the binding-protein-dependent transport system permease family. FecCD subfamily.</text>
</comment>
<accession>E6W3M7</accession>
<dbReference type="GO" id="GO:0005886">
    <property type="term" value="C:plasma membrane"/>
    <property type="evidence" value="ECO:0007669"/>
    <property type="project" value="UniProtKB-SubCell"/>
</dbReference>
<dbReference type="STRING" id="653733.Selin_2188"/>
<dbReference type="PANTHER" id="PTHR30472">
    <property type="entry name" value="FERRIC ENTEROBACTIN TRANSPORT SYSTEM PERMEASE PROTEIN"/>
    <property type="match status" value="1"/>
</dbReference>
<dbReference type="EMBL" id="CP002432">
    <property type="protein sequence ID" value="ADU66908.1"/>
    <property type="molecule type" value="Genomic_DNA"/>
</dbReference>
<evidence type="ECO:0000256" key="5">
    <source>
        <dbReference type="ARBA" id="ARBA00022692"/>
    </source>
</evidence>
<dbReference type="AlphaFoldDB" id="E6W3M7"/>
<dbReference type="Pfam" id="PF01032">
    <property type="entry name" value="FecCD"/>
    <property type="match status" value="1"/>
</dbReference>
<keyword evidence="10" id="KW-1185">Reference proteome</keyword>
<evidence type="ECO:0000256" key="2">
    <source>
        <dbReference type="ARBA" id="ARBA00007935"/>
    </source>
</evidence>
<dbReference type="FunFam" id="1.10.3470.10:FF:000001">
    <property type="entry name" value="Vitamin B12 ABC transporter permease BtuC"/>
    <property type="match status" value="1"/>
</dbReference>
<keyword evidence="3" id="KW-0813">Transport</keyword>
<dbReference type="InterPro" id="IPR037294">
    <property type="entry name" value="ABC_BtuC-like"/>
</dbReference>
<name>E6W3M7_DESIS</name>
<feature type="transmembrane region" description="Helical" evidence="8">
    <location>
        <begin position="304"/>
        <end position="324"/>
    </location>
</feature>
<dbReference type="InParanoid" id="E6W3M7"/>
<dbReference type="RefSeq" id="WP_013506786.1">
    <property type="nucleotide sequence ID" value="NC_014836.1"/>
</dbReference>
<dbReference type="InterPro" id="IPR000522">
    <property type="entry name" value="ABC_transptr_permease_BtuC"/>
</dbReference>